<evidence type="ECO:0000313" key="3">
    <source>
        <dbReference type="Proteomes" id="UP000193920"/>
    </source>
</evidence>
<evidence type="ECO:0000313" key="2">
    <source>
        <dbReference type="EMBL" id="ORY74166.1"/>
    </source>
</evidence>
<proteinExistence type="predicted"/>
<feature type="transmembrane region" description="Helical" evidence="1">
    <location>
        <begin position="47"/>
        <end position="65"/>
    </location>
</feature>
<keyword evidence="3" id="KW-1185">Reference proteome</keyword>
<dbReference type="Proteomes" id="UP000193920">
    <property type="component" value="Unassembled WGS sequence"/>
</dbReference>
<protein>
    <submittedName>
        <fullName evidence="2">Uncharacterized protein</fullName>
    </submittedName>
</protein>
<dbReference type="EMBL" id="MCOG01000030">
    <property type="protein sequence ID" value="ORY74166.1"/>
    <property type="molecule type" value="Genomic_DNA"/>
</dbReference>
<name>A0A1Y2ESM9_9FUNG</name>
<gene>
    <name evidence="2" type="ORF">LY90DRAFT_159619</name>
</gene>
<keyword evidence="1" id="KW-0472">Membrane</keyword>
<accession>A0A1Y2ESM9</accession>
<reference evidence="2 3" key="1">
    <citation type="submission" date="2016-08" db="EMBL/GenBank/DDBJ databases">
        <title>A Parts List for Fungal Cellulosomes Revealed by Comparative Genomics.</title>
        <authorList>
            <consortium name="DOE Joint Genome Institute"/>
            <person name="Haitjema C.H."/>
            <person name="Gilmore S.P."/>
            <person name="Henske J.K."/>
            <person name="Solomon K.V."/>
            <person name="De Groot R."/>
            <person name="Kuo A."/>
            <person name="Mondo S.J."/>
            <person name="Salamov A.A."/>
            <person name="Labutti K."/>
            <person name="Zhao Z."/>
            <person name="Chiniquy J."/>
            <person name="Barry K."/>
            <person name="Brewer H.M."/>
            <person name="Purvine S.O."/>
            <person name="Wright A.T."/>
            <person name="Boxma B."/>
            <person name="Van Alen T."/>
            <person name="Hackstein J.H."/>
            <person name="Baker S.E."/>
            <person name="Grigoriev I.V."/>
            <person name="O'Malley M.A."/>
        </authorList>
    </citation>
    <scope>NUCLEOTIDE SEQUENCE [LARGE SCALE GENOMIC DNA]</scope>
    <source>
        <strain evidence="2 3">G1</strain>
    </source>
</reference>
<evidence type="ECO:0000256" key="1">
    <source>
        <dbReference type="SAM" id="Phobius"/>
    </source>
</evidence>
<keyword evidence="1" id="KW-0812">Transmembrane</keyword>
<dbReference type="AlphaFoldDB" id="A0A1Y2ESM9"/>
<feature type="transmembrane region" description="Helical" evidence="1">
    <location>
        <begin position="6"/>
        <end position="26"/>
    </location>
</feature>
<comment type="caution">
    <text evidence="2">The sequence shown here is derived from an EMBL/GenBank/DDBJ whole genome shotgun (WGS) entry which is preliminary data.</text>
</comment>
<sequence>MVTLLFFLFLFLLLEIDTMKAVFHFLGKEPFQIFIEVKKKKKKFKKPILQILEYFFSNLFTLSILRNVPFLFYFINFFCRYDLSFPIIIQ</sequence>
<organism evidence="2 3">
    <name type="scientific">Neocallimastix californiae</name>
    <dbReference type="NCBI Taxonomy" id="1754190"/>
    <lineage>
        <taxon>Eukaryota</taxon>
        <taxon>Fungi</taxon>
        <taxon>Fungi incertae sedis</taxon>
        <taxon>Chytridiomycota</taxon>
        <taxon>Chytridiomycota incertae sedis</taxon>
        <taxon>Neocallimastigomycetes</taxon>
        <taxon>Neocallimastigales</taxon>
        <taxon>Neocallimastigaceae</taxon>
        <taxon>Neocallimastix</taxon>
    </lineage>
</organism>
<keyword evidence="1" id="KW-1133">Transmembrane helix</keyword>